<accession>A0A2H0BDE5</accession>
<dbReference type="PANTHER" id="PTHR30518:SF2">
    <property type="entry name" value="ENDOLYTIC MUREIN TRANSGLYCOSYLASE"/>
    <property type="match status" value="1"/>
</dbReference>
<evidence type="ECO:0000256" key="4">
    <source>
        <dbReference type="ARBA" id="ARBA00023136"/>
    </source>
</evidence>
<evidence type="ECO:0000256" key="5">
    <source>
        <dbReference type="ARBA" id="ARBA00023239"/>
    </source>
</evidence>
<proteinExistence type="predicted"/>
<protein>
    <recommendedName>
        <fullName evidence="10">Endolytic murein transglycosylase</fullName>
    </recommendedName>
</protein>
<dbReference type="Pfam" id="PF02618">
    <property type="entry name" value="YceG"/>
    <property type="match status" value="1"/>
</dbReference>
<evidence type="ECO:0000313" key="9">
    <source>
        <dbReference type="Proteomes" id="UP000229794"/>
    </source>
</evidence>
<organism evidence="8 9">
    <name type="scientific">Candidatus Zambryskibacteria bacterium CG22_combo_CG10-13_8_21_14_all_42_17</name>
    <dbReference type="NCBI Taxonomy" id="1975118"/>
    <lineage>
        <taxon>Bacteria</taxon>
        <taxon>Candidatus Zambryskiibacteriota</taxon>
    </lineage>
</organism>
<evidence type="ECO:0000256" key="6">
    <source>
        <dbReference type="ARBA" id="ARBA00023316"/>
    </source>
</evidence>
<evidence type="ECO:0000256" key="7">
    <source>
        <dbReference type="SAM" id="Phobius"/>
    </source>
</evidence>
<dbReference type="EMBL" id="PCST01000024">
    <property type="protein sequence ID" value="PIP55656.1"/>
    <property type="molecule type" value="Genomic_DNA"/>
</dbReference>
<dbReference type="Proteomes" id="UP000229794">
    <property type="component" value="Unassembled WGS sequence"/>
</dbReference>
<keyword evidence="5" id="KW-0456">Lyase</keyword>
<keyword evidence="3 7" id="KW-1133">Transmembrane helix</keyword>
<keyword evidence="6" id="KW-0961">Cell wall biogenesis/degradation</keyword>
<sequence>MTINTNFSAGTKRFGWGFLFLAGGVGCLILILPIVFTSQIKHQQETQKSEITVQFPVTVDPQNKIIVEDETVNNYLASPESPLQSSVFNTKGTITNIYKMFATIIANTPLYQNLAFVGKGRLVTITPGLRKEQVANSFGAVLSWDSKNKKDFIVAKENSSLPLIEGSFFPEVYFVDLGITPEVVQNLVNKRFTEEVLSHYGVSVSNVVPLNTALTIASLIERETIGTEDMRMISGIIWNRIFNGMNLQIDATLQYAKASGKTTTIWWPKVLPKDKYIKSPYNTYINPGLPPTPIANPSVAAILAALNPTKTTCLFYFHDKKGGFHCTDTYVEHVKQLKKYYGRGK</sequence>
<comment type="caution">
    <text evidence="8">The sequence shown here is derived from an EMBL/GenBank/DDBJ whole genome shotgun (WGS) entry which is preliminary data.</text>
</comment>
<name>A0A2H0BDE5_9BACT</name>
<gene>
    <name evidence="8" type="ORF">COX06_02055</name>
</gene>
<keyword evidence="4 7" id="KW-0472">Membrane</keyword>
<evidence type="ECO:0000313" key="8">
    <source>
        <dbReference type="EMBL" id="PIP55656.1"/>
    </source>
</evidence>
<dbReference type="InterPro" id="IPR003770">
    <property type="entry name" value="MLTG-like"/>
</dbReference>
<reference evidence="8 9" key="1">
    <citation type="submission" date="2017-09" db="EMBL/GenBank/DDBJ databases">
        <title>Depth-based differentiation of microbial function through sediment-hosted aquifers and enrichment of novel symbionts in the deep terrestrial subsurface.</title>
        <authorList>
            <person name="Probst A.J."/>
            <person name="Ladd B."/>
            <person name="Jarett J.K."/>
            <person name="Geller-Mcgrath D.E."/>
            <person name="Sieber C.M."/>
            <person name="Emerson J.B."/>
            <person name="Anantharaman K."/>
            <person name="Thomas B.C."/>
            <person name="Malmstrom R."/>
            <person name="Stieglmeier M."/>
            <person name="Klingl A."/>
            <person name="Woyke T."/>
            <person name="Ryan C.M."/>
            <person name="Banfield J.F."/>
        </authorList>
    </citation>
    <scope>NUCLEOTIDE SEQUENCE [LARGE SCALE GENOMIC DNA]</scope>
    <source>
        <strain evidence="8">CG22_combo_CG10-13_8_21_14_all_42_17</strain>
    </source>
</reference>
<dbReference type="GO" id="GO:0071555">
    <property type="term" value="P:cell wall organization"/>
    <property type="evidence" value="ECO:0007669"/>
    <property type="project" value="UniProtKB-KW"/>
</dbReference>
<evidence type="ECO:0000256" key="2">
    <source>
        <dbReference type="ARBA" id="ARBA00022692"/>
    </source>
</evidence>
<evidence type="ECO:0000256" key="1">
    <source>
        <dbReference type="ARBA" id="ARBA00022475"/>
    </source>
</evidence>
<feature type="transmembrane region" description="Helical" evidence="7">
    <location>
        <begin position="14"/>
        <end position="36"/>
    </location>
</feature>
<keyword evidence="2 7" id="KW-0812">Transmembrane</keyword>
<evidence type="ECO:0008006" key="10">
    <source>
        <dbReference type="Google" id="ProtNLM"/>
    </source>
</evidence>
<dbReference type="PANTHER" id="PTHR30518">
    <property type="entry name" value="ENDOLYTIC MUREIN TRANSGLYCOSYLASE"/>
    <property type="match status" value="1"/>
</dbReference>
<dbReference type="AlphaFoldDB" id="A0A2H0BDE5"/>
<keyword evidence="1" id="KW-1003">Cell membrane</keyword>
<dbReference type="NCBIfam" id="TIGR00247">
    <property type="entry name" value="endolytic transglycosylase MltG"/>
    <property type="match status" value="1"/>
</dbReference>
<dbReference type="GO" id="GO:0016829">
    <property type="term" value="F:lyase activity"/>
    <property type="evidence" value="ECO:0007669"/>
    <property type="project" value="UniProtKB-KW"/>
</dbReference>
<evidence type="ECO:0000256" key="3">
    <source>
        <dbReference type="ARBA" id="ARBA00022989"/>
    </source>
</evidence>